<dbReference type="AlphaFoldDB" id="A0AAW2EC72"/>
<gene>
    <name evidence="1" type="ORF">PUN28_018814</name>
</gene>
<evidence type="ECO:0000313" key="2">
    <source>
        <dbReference type="Proteomes" id="UP001430953"/>
    </source>
</evidence>
<accession>A0AAW2EC72</accession>
<protein>
    <submittedName>
        <fullName evidence="1">Uncharacterized protein</fullName>
    </submittedName>
</protein>
<sequence length="85" mass="10254">MLPLIVHIYESAHLFLSKKMNSSLSPFVQNLLLRYFNCFSVRTGTRRREGLRISGYVWISHGIFHTWIQNPRFVLKDEVHFRRKY</sequence>
<reference evidence="1 2" key="1">
    <citation type="submission" date="2023-03" db="EMBL/GenBank/DDBJ databases">
        <title>High recombination rates correlate with genetic variation in Cardiocondyla obscurior ants.</title>
        <authorList>
            <person name="Errbii M."/>
        </authorList>
    </citation>
    <scope>NUCLEOTIDE SEQUENCE [LARGE SCALE GENOMIC DNA]</scope>
    <source>
        <strain evidence="1">Alpha-2009</strain>
        <tissue evidence="1">Whole body</tissue>
    </source>
</reference>
<dbReference type="EMBL" id="JADYXP020000024">
    <property type="protein sequence ID" value="KAL0101274.1"/>
    <property type="molecule type" value="Genomic_DNA"/>
</dbReference>
<proteinExistence type="predicted"/>
<organism evidence="1 2">
    <name type="scientific">Cardiocondyla obscurior</name>
    <dbReference type="NCBI Taxonomy" id="286306"/>
    <lineage>
        <taxon>Eukaryota</taxon>
        <taxon>Metazoa</taxon>
        <taxon>Ecdysozoa</taxon>
        <taxon>Arthropoda</taxon>
        <taxon>Hexapoda</taxon>
        <taxon>Insecta</taxon>
        <taxon>Pterygota</taxon>
        <taxon>Neoptera</taxon>
        <taxon>Endopterygota</taxon>
        <taxon>Hymenoptera</taxon>
        <taxon>Apocrita</taxon>
        <taxon>Aculeata</taxon>
        <taxon>Formicoidea</taxon>
        <taxon>Formicidae</taxon>
        <taxon>Myrmicinae</taxon>
        <taxon>Cardiocondyla</taxon>
    </lineage>
</organism>
<name>A0AAW2EC72_9HYME</name>
<evidence type="ECO:0000313" key="1">
    <source>
        <dbReference type="EMBL" id="KAL0101274.1"/>
    </source>
</evidence>
<keyword evidence="2" id="KW-1185">Reference proteome</keyword>
<dbReference type="Proteomes" id="UP001430953">
    <property type="component" value="Unassembled WGS sequence"/>
</dbReference>
<comment type="caution">
    <text evidence="1">The sequence shown here is derived from an EMBL/GenBank/DDBJ whole genome shotgun (WGS) entry which is preliminary data.</text>
</comment>